<comment type="caution">
    <text evidence="2">The sequence shown here is derived from an EMBL/GenBank/DDBJ whole genome shotgun (WGS) entry which is preliminary data.</text>
</comment>
<accession>A0A547PML7</accession>
<dbReference type="GO" id="GO:0051607">
    <property type="term" value="P:defense response to virus"/>
    <property type="evidence" value="ECO:0007669"/>
    <property type="project" value="UniProtKB-KW"/>
</dbReference>
<evidence type="ECO:0000313" key="3">
    <source>
        <dbReference type="Proteomes" id="UP000318590"/>
    </source>
</evidence>
<proteinExistence type="predicted"/>
<dbReference type="GO" id="GO:0003723">
    <property type="term" value="F:RNA binding"/>
    <property type="evidence" value="ECO:0007669"/>
    <property type="project" value="InterPro"/>
</dbReference>
<protein>
    <submittedName>
        <fullName evidence="2">Type I-E CRISPR-associated protein Cas5/CasD</fullName>
    </submittedName>
</protein>
<dbReference type="EMBL" id="VFSV01000045">
    <property type="protein sequence ID" value="TRD15381.1"/>
    <property type="molecule type" value="Genomic_DNA"/>
</dbReference>
<dbReference type="NCBIfam" id="TIGR02593">
    <property type="entry name" value="CRISPR_cas5"/>
    <property type="match status" value="1"/>
</dbReference>
<evidence type="ECO:0000313" key="2">
    <source>
        <dbReference type="EMBL" id="TRD15381.1"/>
    </source>
</evidence>
<dbReference type="OrthoDB" id="5704083at2"/>
<keyword evidence="1" id="KW-0051">Antiviral defense</keyword>
<evidence type="ECO:0000256" key="1">
    <source>
        <dbReference type="ARBA" id="ARBA00023118"/>
    </source>
</evidence>
<gene>
    <name evidence="2" type="primary">cas5e</name>
    <name evidence="2" type="ORF">FEV53_16725</name>
</gene>
<dbReference type="NCBIfam" id="TIGR01868">
    <property type="entry name" value="casD_Cas5e"/>
    <property type="match status" value="1"/>
</dbReference>
<dbReference type="Gene3D" id="3.30.70.2660">
    <property type="match status" value="1"/>
</dbReference>
<dbReference type="InterPro" id="IPR013422">
    <property type="entry name" value="CRISPR-assoc_prot_Cas5_N"/>
</dbReference>
<dbReference type="Proteomes" id="UP000318590">
    <property type="component" value="Unassembled WGS sequence"/>
</dbReference>
<reference evidence="2 3" key="1">
    <citation type="submission" date="2019-06" db="EMBL/GenBank/DDBJ databases">
        <title>Paenimaribius caenipelagi gen. nov., sp. nov., isolated from a tidal flat.</title>
        <authorList>
            <person name="Yoon J.-H."/>
        </authorList>
    </citation>
    <scope>NUCLEOTIDE SEQUENCE [LARGE SCALE GENOMIC DNA]</scope>
    <source>
        <strain evidence="2 3">JBTF-M29</strain>
    </source>
</reference>
<dbReference type="InterPro" id="IPR010147">
    <property type="entry name" value="CRISPR-assoc_prot_CasD"/>
</dbReference>
<dbReference type="GO" id="GO:0043571">
    <property type="term" value="P:maintenance of CRISPR repeat elements"/>
    <property type="evidence" value="ECO:0007669"/>
    <property type="project" value="InterPro"/>
</dbReference>
<sequence length="257" mass="27621">MGPVPRAVTPWMWCAATARWRACASLSGVCWRMGDYVIFTLAAPMGGFGGPAGHERRGGTHWPARSALLGLVGAALGVRRDDRAGQGALRRWQTAVSILSESHPLQDFHTAQTVPTANIKRPATRRAALTALKPTDNATLSRRDYRTDCAFGVALWGGEDPQAVADALNAPQFTPYMGRKSCPFAAPMAARVVVAEAVPEALASITPPPWMTAVTPRQIISDAPLEGGWSETQSAEPIDRDLWHFGLHQLHVTGPRG</sequence>
<organism evidence="2 3">
    <name type="scientific">Palleronia caenipelagi</name>
    <dbReference type="NCBI Taxonomy" id="2489174"/>
    <lineage>
        <taxon>Bacteria</taxon>
        <taxon>Pseudomonadati</taxon>
        <taxon>Pseudomonadota</taxon>
        <taxon>Alphaproteobacteria</taxon>
        <taxon>Rhodobacterales</taxon>
        <taxon>Roseobacteraceae</taxon>
        <taxon>Palleronia</taxon>
    </lineage>
</organism>
<keyword evidence="3" id="KW-1185">Reference proteome</keyword>
<dbReference type="InterPro" id="IPR021124">
    <property type="entry name" value="CRISPR-assoc_prot_Cas5"/>
</dbReference>
<dbReference type="AlphaFoldDB" id="A0A547PML7"/>
<name>A0A547PML7_9RHOB</name>
<dbReference type="Pfam" id="PF09704">
    <property type="entry name" value="Cas_Cas5d"/>
    <property type="match status" value="1"/>
</dbReference>